<dbReference type="SUPFAM" id="SSF56112">
    <property type="entry name" value="Protein kinase-like (PK-like)"/>
    <property type="match status" value="1"/>
</dbReference>
<organism evidence="2 3">
    <name type="scientific">Ceratodon purpureus</name>
    <name type="common">Fire moss</name>
    <name type="synonym">Dicranum purpureum</name>
    <dbReference type="NCBI Taxonomy" id="3225"/>
    <lineage>
        <taxon>Eukaryota</taxon>
        <taxon>Viridiplantae</taxon>
        <taxon>Streptophyta</taxon>
        <taxon>Embryophyta</taxon>
        <taxon>Bryophyta</taxon>
        <taxon>Bryophytina</taxon>
        <taxon>Bryopsida</taxon>
        <taxon>Dicranidae</taxon>
        <taxon>Pseudoditrichales</taxon>
        <taxon>Ditrichaceae</taxon>
        <taxon>Ceratodon</taxon>
    </lineage>
</organism>
<dbReference type="PROSITE" id="PS50011">
    <property type="entry name" value="PROTEIN_KINASE_DOM"/>
    <property type="match status" value="1"/>
</dbReference>
<proteinExistence type="predicted"/>
<feature type="domain" description="Protein kinase" evidence="1">
    <location>
        <begin position="1"/>
        <end position="132"/>
    </location>
</feature>
<reference evidence="2" key="1">
    <citation type="submission" date="2020-06" db="EMBL/GenBank/DDBJ databases">
        <title>WGS assembly of Ceratodon purpureus strain R40.</title>
        <authorList>
            <person name="Carey S.B."/>
            <person name="Jenkins J."/>
            <person name="Shu S."/>
            <person name="Lovell J.T."/>
            <person name="Sreedasyam A."/>
            <person name="Maumus F."/>
            <person name="Tiley G.P."/>
            <person name="Fernandez-Pozo N."/>
            <person name="Barry K."/>
            <person name="Chen C."/>
            <person name="Wang M."/>
            <person name="Lipzen A."/>
            <person name="Daum C."/>
            <person name="Saski C.A."/>
            <person name="Payton A.C."/>
            <person name="Mcbreen J.C."/>
            <person name="Conrad R.E."/>
            <person name="Kollar L.M."/>
            <person name="Olsson S."/>
            <person name="Huttunen S."/>
            <person name="Landis J.B."/>
            <person name="Wickett N.J."/>
            <person name="Johnson M.G."/>
            <person name="Rensing S.A."/>
            <person name="Grimwood J."/>
            <person name="Schmutz J."/>
            <person name="Mcdaniel S.F."/>
        </authorList>
    </citation>
    <scope>NUCLEOTIDE SEQUENCE</scope>
    <source>
        <strain evidence="2">R40</strain>
    </source>
</reference>
<sequence length="132" mass="15022">MYTFGCAQRVKSVSDATVEPFNSKIGTAGYTAPEILRCREFYEEAPINPQKVDVYSFGVVAFQVLTGATGSDILRRYSRRGVMRPDGDKLQWRPDRHFNFGTLEPDHLALLTLIKECWASSPECRHKGYRET</sequence>
<dbReference type="AlphaFoldDB" id="A0A8T0H4D1"/>
<dbReference type="Proteomes" id="UP000822688">
    <property type="component" value="Chromosome 8"/>
</dbReference>
<dbReference type="GO" id="GO:0005524">
    <property type="term" value="F:ATP binding"/>
    <property type="evidence" value="ECO:0007669"/>
    <property type="project" value="InterPro"/>
</dbReference>
<dbReference type="InterPro" id="IPR011009">
    <property type="entry name" value="Kinase-like_dom_sf"/>
</dbReference>
<evidence type="ECO:0000313" key="2">
    <source>
        <dbReference type="EMBL" id="KAG0564988.1"/>
    </source>
</evidence>
<dbReference type="PANTHER" id="PTHR23257">
    <property type="entry name" value="SERINE-THREONINE PROTEIN KINASE"/>
    <property type="match status" value="1"/>
</dbReference>
<dbReference type="Gene3D" id="1.10.510.10">
    <property type="entry name" value="Transferase(Phosphotransferase) domain 1"/>
    <property type="match status" value="1"/>
</dbReference>
<dbReference type="Pfam" id="PF00069">
    <property type="entry name" value="Pkinase"/>
    <property type="match status" value="1"/>
</dbReference>
<accession>A0A8T0H4D1</accession>
<comment type="caution">
    <text evidence="2">The sequence shown here is derived from an EMBL/GenBank/DDBJ whole genome shotgun (WGS) entry which is preliminary data.</text>
</comment>
<keyword evidence="3" id="KW-1185">Reference proteome</keyword>
<dbReference type="InterPro" id="IPR000719">
    <property type="entry name" value="Prot_kinase_dom"/>
</dbReference>
<evidence type="ECO:0000313" key="3">
    <source>
        <dbReference type="Proteomes" id="UP000822688"/>
    </source>
</evidence>
<evidence type="ECO:0000259" key="1">
    <source>
        <dbReference type="PROSITE" id="PS50011"/>
    </source>
</evidence>
<name>A0A8T0H4D1_CERPU</name>
<gene>
    <name evidence="2" type="ORF">KC19_8G154600</name>
</gene>
<protein>
    <recommendedName>
        <fullName evidence="1">Protein kinase domain-containing protein</fullName>
    </recommendedName>
</protein>
<dbReference type="InterPro" id="IPR050167">
    <property type="entry name" value="Ser_Thr_protein_kinase"/>
</dbReference>
<dbReference type="EMBL" id="CM026429">
    <property type="protein sequence ID" value="KAG0564988.1"/>
    <property type="molecule type" value="Genomic_DNA"/>
</dbReference>
<dbReference type="GO" id="GO:0004672">
    <property type="term" value="F:protein kinase activity"/>
    <property type="evidence" value="ECO:0007669"/>
    <property type="project" value="InterPro"/>
</dbReference>